<gene>
    <name evidence="1" type="ORF">GQS65_16690</name>
</gene>
<dbReference type="AlphaFoldDB" id="A0A6B0GMV4"/>
<dbReference type="RefSeq" id="WP_158205761.1">
    <property type="nucleotide sequence ID" value="NZ_WSZK01000030.1"/>
</dbReference>
<protein>
    <submittedName>
        <fullName evidence="1">Uncharacterized protein</fullName>
    </submittedName>
</protein>
<evidence type="ECO:0000313" key="1">
    <source>
        <dbReference type="EMBL" id="MWG36104.1"/>
    </source>
</evidence>
<dbReference type="Proteomes" id="UP000451471">
    <property type="component" value="Unassembled WGS sequence"/>
</dbReference>
<name>A0A6B0GMV4_9EURY</name>
<proteinExistence type="predicted"/>
<evidence type="ECO:0000313" key="2">
    <source>
        <dbReference type="Proteomes" id="UP000451471"/>
    </source>
</evidence>
<keyword evidence="2" id="KW-1185">Reference proteome</keyword>
<dbReference type="EMBL" id="WSZK01000030">
    <property type="protein sequence ID" value="MWG36104.1"/>
    <property type="molecule type" value="Genomic_DNA"/>
</dbReference>
<reference evidence="1 2" key="1">
    <citation type="submission" date="2019-12" db="EMBL/GenBank/DDBJ databases">
        <title>Halocatena pleomorpha gen. nov. sp. nov., an extremely halophilic archaeon of family Halobacteriaceae isolated from saltpan soil.</title>
        <authorList>
            <person name="Pal Y."/>
            <person name="Verma A."/>
            <person name="Krishnamurthi S."/>
            <person name="Kumar P."/>
        </authorList>
    </citation>
    <scope>NUCLEOTIDE SEQUENCE [LARGE SCALE GENOMIC DNA]</scope>
    <source>
        <strain evidence="1 2">JCM 16495</strain>
    </source>
</reference>
<comment type="caution">
    <text evidence="1">The sequence shown here is derived from an EMBL/GenBank/DDBJ whole genome shotgun (WGS) entry which is preliminary data.</text>
</comment>
<accession>A0A6B0GMV4</accession>
<sequence>MPESETDLIDYYPPGWTEQIHDDYLVEWVYDSDSSIFIRLDGTMGDADYTVMAITGVNSDGEEFVTRPVSGLTREPAFEFAEALVYSLNGAIGRISGEPEFNGGGNR</sequence>
<organism evidence="1 2">
    <name type="scientific">Halomarina oriensis</name>
    <dbReference type="NCBI Taxonomy" id="671145"/>
    <lineage>
        <taxon>Archaea</taxon>
        <taxon>Methanobacteriati</taxon>
        <taxon>Methanobacteriota</taxon>
        <taxon>Stenosarchaea group</taxon>
        <taxon>Halobacteria</taxon>
        <taxon>Halobacteriales</taxon>
        <taxon>Natronomonadaceae</taxon>
        <taxon>Halomarina</taxon>
    </lineage>
</organism>
<dbReference type="OrthoDB" id="350516at2157"/>